<dbReference type="Proteomes" id="UP000277671">
    <property type="component" value="Unassembled WGS sequence"/>
</dbReference>
<gene>
    <name evidence="2" type="ORF">BDK92_5784</name>
</gene>
<feature type="transmembrane region" description="Helical" evidence="1">
    <location>
        <begin position="49"/>
        <end position="65"/>
    </location>
</feature>
<dbReference type="EMBL" id="RBKT01000001">
    <property type="protein sequence ID" value="RKR91389.1"/>
    <property type="molecule type" value="Genomic_DNA"/>
</dbReference>
<feature type="transmembrane region" description="Helical" evidence="1">
    <location>
        <begin position="166"/>
        <end position="184"/>
    </location>
</feature>
<reference evidence="2 3" key="1">
    <citation type="submission" date="2018-10" db="EMBL/GenBank/DDBJ databases">
        <title>Sequencing the genomes of 1000 actinobacteria strains.</title>
        <authorList>
            <person name="Klenk H.-P."/>
        </authorList>
    </citation>
    <scope>NUCLEOTIDE SEQUENCE [LARGE SCALE GENOMIC DNA]</scope>
    <source>
        <strain evidence="2 3">DSM 45175</strain>
    </source>
</reference>
<feature type="transmembrane region" description="Helical" evidence="1">
    <location>
        <begin position="71"/>
        <end position="88"/>
    </location>
</feature>
<feature type="transmembrane region" description="Helical" evidence="1">
    <location>
        <begin position="141"/>
        <end position="160"/>
    </location>
</feature>
<feature type="transmembrane region" description="Helical" evidence="1">
    <location>
        <begin position="117"/>
        <end position="134"/>
    </location>
</feature>
<keyword evidence="1" id="KW-0472">Membrane</keyword>
<feature type="transmembrane region" description="Helical" evidence="1">
    <location>
        <begin position="196"/>
        <end position="215"/>
    </location>
</feature>
<keyword evidence="1" id="KW-0812">Transmembrane</keyword>
<evidence type="ECO:0000256" key="1">
    <source>
        <dbReference type="SAM" id="Phobius"/>
    </source>
</evidence>
<keyword evidence="3" id="KW-1185">Reference proteome</keyword>
<keyword evidence="1" id="KW-1133">Transmembrane helix</keyword>
<accession>A0A495JTH0</accession>
<dbReference type="AlphaFoldDB" id="A0A495JTH0"/>
<comment type="caution">
    <text evidence="2">The sequence shown here is derived from an EMBL/GenBank/DDBJ whole genome shotgun (WGS) entry which is preliminary data.</text>
</comment>
<organism evidence="2 3">
    <name type="scientific">Micromonospora pisi</name>
    <dbReference type="NCBI Taxonomy" id="589240"/>
    <lineage>
        <taxon>Bacteria</taxon>
        <taxon>Bacillati</taxon>
        <taxon>Actinomycetota</taxon>
        <taxon>Actinomycetes</taxon>
        <taxon>Micromonosporales</taxon>
        <taxon>Micromonosporaceae</taxon>
        <taxon>Micromonospora</taxon>
    </lineage>
</organism>
<evidence type="ECO:0000313" key="2">
    <source>
        <dbReference type="EMBL" id="RKR91389.1"/>
    </source>
</evidence>
<name>A0A495JTH0_9ACTN</name>
<protein>
    <submittedName>
        <fullName evidence="2">Uncharacterized protein</fullName>
    </submittedName>
</protein>
<sequence length="216" mass="22920">MVRRAGRGNGVVMTERSSTLDTVTDPDGDTDATRPAGWLRVASALAHRWPTWLALAFAAINLADLGDGLEYTLLLVLLAAVYLIVTVLDRPRATWPVLYALVAAVVCLRLLDVDPMPVLVVVAVAVVAVGLIKGRLRRPGLYALQSPAAMGIIALGLAALSVPADIGRYLVAAGLLGHAVWDAIHWHANKIVKRSFAEWCGVLDLVLGLGILILVG</sequence>
<evidence type="ECO:0000313" key="3">
    <source>
        <dbReference type="Proteomes" id="UP000277671"/>
    </source>
</evidence>
<proteinExistence type="predicted"/>
<feature type="transmembrane region" description="Helical" evidence="1">
    <location>
        <begin position="95"/>
        <end position="111"/>
    </location>
</feature>